<feature type="domain" description="Neurotransmitter-gated ion-channel ligand-binding" evidence="7">
    <location>
        <begin position="106"/>
        <end position="301"/>
    </location>
</feature>
<evidence type="ECO:0000256" key="1">
    <source>
        <dbReference type="ARBA" id="ARBA00004141"/>
    </source>
</evidence>
<keyword evidence="2 6" id="KW-0812">Transmembrane</keyword>
<name>A0AAD2CP12_9STRA</name>
<organism evidence="9 10">
    <name type="scientific">Cylindrotheca closterium</name>
    <dbReference type="NCBI Taxonomy" id="2856"/>
    <lineage>
        <taxon>Eukaryota</taxon>
        <taxon>Sar</taxon>
        <taxon>Stramenopiles</taxon>
        <taxon>Ochrophyta</taxon>
        <taxon>Bacillariophyta</taxon>
        <taxon>Bacillariophyceae</taxon>
        <taxon>Bacillariophycidae</taxon>
        <taxon>Bacillariales</taxon>
        <taxon>Bacillariaceae</taxon>
        <taxon>Cylindrotheca</taxon>
    </lineage>
</organism>
<evidence type="ECO:0000256" key="4">
    <source>
        <dbReference type="ARBA" id="ARBA00023136"/>
    </source>
</evidence>
<dbReference type="InterPro" id="IPR006201">
    <property type="entry name" value="Neur_channel"/>
</dbReference>
<feature type="compositionally biased region" description="Pro residues" evidence="5">
    <location>
        <begin position="37"/>
        <end position="46"/>
    </location>
</feature>
<evidence type="ECO:0000259" key="8">
    <source>
        <dbReference type="Pfam" id="PF02932"/>
    </source>
</evidence>
<reference evidence="9" key="1">
    <citation type="submission" date="2023-08" db="EMBL/GenBank/DDBJ databases">
        <authorList>
            <person name="Audoor S."/>
            <person name="Bilcke G."/>
        </authorList>
    </citation>
    <scope>NUCLEOTIDE SEQUENCE</scope>
</reference>
<sequence length="495" mass="56099">MDVSFKKENRPILIKCITPAIALLVFGVLYQHEGPSAPPIESPQPIPEHLRNLGSSLPSDYNTDEQTKRAGACANVDYANATYLDQVDLHSLPLNELMIELDHPFFVSPPNPNGPTIVDIGLYIHSIFDLDPGLSTFEMEGYLDLIWCDPHTKFDAEAEGKDRHIFLERDAAKELESIWWPAIAFKNEKGKRVTENQEVVIESDGTVEYREKFKVTLTSKYEMTQFPFDKQVLRAEVESFAWNSDQMQFHIEEDLVGFSEDFEIPEQTMTHIEEHLETVKEARDRHPFSELVTEIHIHRNPAYYVTKVCIPLCLIVAISWAVFWMDPTDLANRMAISFTGVLTSAAYQFVVSDILPRHITNTFLANFVLVTFVMQILTAIENVAVRNLHFQGHPLAAKMIDRVCRVVVPLLFLAVCNIMASVQILHDDKLSYGGLLCVSIGLPVLLILIVLYMIRRFKASHPEYGSAKTGTDNPIEKDLNKTSQDHIDVESGEDK</sequence>
<keyword evidence="4 6" id="KW-0472">Membrane</keyword>
<dbReference type="Gene3D" id="1.20.58.390">
    <property type="entry name" value="Neurotransmitter-gated ion-channel transmembrane domain"/>
    <property type="match status" value="1"/>
</dbReference>
<keyword evidence="10" id="KW-1185">Reference proteome</keyword>
<dbReference type="CDD" id="cd19050">
    <property type="entry name" value="LGIC_TM_bact"/>
    <property type="match status" value="1"/>
</dbReference>
<evidence type="ECO:0000259" key="7">
    <source>
        <dbReference type="Pfam" id="PF02931"/>
    </source>
</evidence>
<dbReference type="PANTHER" id="PTHR18945">
    <property type="entry name" value="NEUROTRANSMITTER GATED ION CHANNEL"/>
    <property type="match status" value="1"/>
</dbReference>
<evidence type="ECO:0000256" key="5">
    <source>
        <dbReference type="SAM" id="MobiDB-lite"/>
    </source>
</evidence>
<dbReference type="InterPro" id="IPR036719">
    <property type="entry name" value="Neuro-gated_channel_TM_sf"/>
</dbReference>
<dbReference type="Proteomes" id="UP001295423">
    <property type="component" value="Unassembled WGS sequence"/>
</dbReference>
<dbReference type="Gene3D" id="2.70.170.10">
    <property type="entry name" value="Neurotransmitter-gated ion-channel ligand-binding domain"/>
    <property type="match status" value="1"/>
</dbReference>
<evidence type="ECO:0000313" key="9">
    <source>
        <dbReference type="EMBL" id="CAJ1941217.1"/>
    </source>
</evidence>
<evidence type="ECO:0000256" key="2">
    <source>
        <dbReference type="ARBA" id="ARBA00022692"/>
    </source>
</evidence>
<feature type="compositionally biased region" description="Basic and acidic residues" evidence="5">
    <location>
        <begin position="474"/>
        <end position="495"/>
    </location>
</feature>
<dbReference type="InterPro" id="IPR006029">
    <property type="entry name" value="Neurotrans-gated_channel_TM"/>
</dbReference>
<feature type="transmembrane region" description="Helical" evidence="6">
    <location>
        <begin position="432"/>
        <end position="454"/>
    </location>
</feature>
<evidence type="ECO:0000256" key="3">
    <source>
        <dbReference type="ARBA" id="ARBA00022989"/>
    </source>
</evidence>
<dbReference type="GO" id="GO:0005230">
    <property type="term" value="F:extracellular ligand-gated monoatomic ion channel activity"/>
    <property type="evidence" value="ECO:0007669"/>
    <property type="project" value="InterPro"/>
</dbReference>
<dbReference type="InterPro" id="IPR006202">
    <property type="entry name" value="Neur_chan_lig-bd"/>
</dbReference>
<feature type="transmembrane region" description="Helical" evidence="6">
    <location>
        <begin position="406"/>
        <end position="426"/>
    </location>
</feature>
<accession>A0AAD2CP12</accession>
<feature type="region of interest" description="Disordered" evidence="5">
    <location>
        <begin position="464"/>
        <end position="495"/>
    </location>
</feature>
<comment type="subcellular location">
    <subcellularLocation>
        <location evidence="1">Membrane</location>
        <topology evidence="1">Multi-pass membrane protein</topology>
    </subcellularLocation>
</comment>
<dbReference type="EMBL" id="CAKOGP040001001">
    <property type="protein sequence ID" value="CAJ1941217.1"/>
    <property type="molecule type" value="Genomic_DNA"/>
</dbReference>
<proteinExistence type="predicted"/>
<comment type="caution">
    <text evidence="9">The sequence shown here is derived from an EMBL/GenBank/DDBJ whole genome shotgun (WGS) entry which is preliminary data.</text>
</comment>
<feature type="transmembrane region" description="Helical" evidence="6">
    <location>
        <begin position="302"/>
        <end position="323"/>
    </location>
</feature>
<protein>
    <recommendedName>
        <fullName evidence="11">Neurotransmitter-gated ion-channel ligand-binding domain-containing protein</fullName>
    </recommendedName>
</protein>
<dbReference type="CDD" id="cd18988">
    <property type="entry name" value="LGIC_ECD_bact"/>
    <property type="match status" value="1"/>
</dbReference>
<dbReference type="AlphaFoldDB" id="A0AAD2CP12"/>
<dbReference type="Pfam" id="PF02931">
    <property type="entry name" value="Neur_chan_LBD"/>
    <property type="match status" value="1"/>
</dbReference>
<dbReference type="InterPro" id="IPR036734">
    <property type="entry name" value="Neur_chan_lig-bd_sf"/>
</dbReference>
<evidence type="ECO:0008006" key="11">
    <source>
        <dbReference type="Google" id="ProtNLM"/>
    </source>
</evidence>
<dbReference type="Pfam" id="PF02932">
    <property type="entry name" value="Neur_chan_memb"/>
    <property type="match status" value="1"/>
</dbReference>
<dbReference type="SUPFAM" id="SSF90112">
    <property type="entry name" value="Neurotransmitter-gated ion-channel transmembrane pore"/>
    <property type="match status" value="1"/>
</dbReference>
<evidence type="ECO:0000313" key="10">
    <source>
        <dbReference type="Proteomes" id="UP001295423"/>
    </source>
</evidence>
<dbReference type="GO" id="GO:0004888">
    <property type="term" value="F:transmembrane signaling receptor activity"/>
    <property type="evidence" value="ECO:0007669"/>
    <property type="project" value="InterPro"/>
</dbReference>
<feature type="domain" description="Neurotransmitter-gated ion-channel transmembrane" evidence="8">
    <location>
        <begin position="309"/>
        <end position="391"/>
    </location>
</feature>
<gene>
    <name evidence="9" type="ORF">CYCCA115_LOCUS7411</name>
</gene>
<dbReference type="SUPFAM" id="SSF63712">
    <property type="entry name" value="Nicotinic receptor ligand binding domain-like"/>
    <property type="match status" value="1"/>
</dbReference>
<dbReference type="GO" id="GO:0016020">
    <property type="term" value="C:membrane"/>
    <property type="evidence" value="ECO:0007669"/>
    <property type="project" value="UniProtKB-SubCell"/>
</dbReference>
<feature type="transmembrane region" description="Helical" evidence="6">
    <location>
        <begin position="363"/>
        <end position="385"/>
    </location>
</feature>
<dbReference type="InterPro" id="IPR038050">
    <property type="entry name" value="Neuro_actylchol_rec"/>
</dbReference>
<keyword evidence="3 6" id="KW-1133">Transmembrane helix</keyword>
<evidence type="ECO:0000256" key="6">
    <source>
        <dbReference type="SAM" id="Phobius"/>
    </source>
</evidence>
<feature type="region of interest" description="Disordered" evidence="5">
    <location>
        <begin position="37"/>
        <end position="66"/>
    </location>
</feature>